<dbReference type="EMBL" id="IACJ01078281">
    <property type="protein sequence ID" value="LAA46763.1"/>
    <property type="molecule type" value="Transcribed_RNA"/>
</dbReference>
<organism evidence="1">
    <name type="scientific">Micrurus corallinus</name>
    <name type="common">Brazilian coral snake</name>
    <dbReference type="NCBI Taxonomy" id="54390"/>
    <lineage>
        <taxon>Eukaryota</taxon>
        <taxon>Metazoa</taxon>
        <taxon>Chordata</taxon>
        <taxon>Craniata</taxon>
        <taxon>Vertebrata</taxon>
        <taxon>Euteleostomi</taxon>
        <taxon>Lepidosauria</taxon>
        <taxon>Squamata</taxon>
        <taxon>Bifurcata</taxon>
        <taxon>Unidentata</taxon>
        <taxon>Episquamata</taxon>
        <taxon>Toxicofera</taxon>
        <taxon>Serpentes</taxon>
        <taxon>Colubroidea</taxon>
        <taxon>Elapidae</taxon>
        <taxon>Elapinae</taxon>
        <taxon>Micrurus</taxon>
    </lineage>
</organism>
<proteinExistence type="predicted"/>
<protein>
    <submittedName>
        <fullName evidence="1">Uncharacterized protein</fullName>
    </submittedName>
</protein>
<reference evidence="1" key="2">
    <citation type="submission" date="2017-11" db="EMBL/GenBank/DDBJ databases">
        <title>Coralsnake Venomics: Analyses of Venom Gland Transcriptomes and Proteomes of Six Brazilian Taxa.</title>
        <authorList>
            <person name="Aird S.D."/>
            <person name="Jorge da Silva N."/>
            <person name="Qiu L."/>
            <person name="Villar-Briones A."/>
            <person name="Aparecida-Saddi V."/>
            <person name="Campos-Telles M.P."/>
            <person name="Grau M."/>
            <person name="Mikheyev A.S."/>
        </authorList>
    </citation>
    <scope>NUCLEOTIDE SEQUENCE</scope>
    <source>
        <tissue evidence="1">Venom_gland</tissue>
    </source>
</reference>
<name>A0A2D4FH21_MICCO</name>
<accession>A0A2D4FH21</accession>
<evidence type="ECO:0000313" key="1">
    <source>
        <dbReference type="EMBL" id="LAA46763.1"/>
    </source>
</evidence>
<sequence length="104" mass="11610">MKIALSKRAESPGIYTFLPSPLYFAGSGSHKSEKRRTETPTNLFTTAFKTKQNKQTNENKIIPDLVTSACVPSSNLWTLRKLSRKVFRPGPSLKRLSSPARFPG</sequence>
<reference evidence="1" key="1">
    <citation type="submission" date="2017-07" db="EMBL/GenBank/DDBJ databases">
        <authorList>
            <person name="Mikheyev A."/>
            <person name="Grau M."/>
        </authorList>
    </citation>
    <scope>NUCLEOTIDE SEQUENCE</scope>
    <source>
        <tissue evidence="1">Venom_gland</tissue>
    </source>
</reference>
<dbReference type="AlphaFoldDB" id="A0A2D4FH21"/>